<evidence type="ECO:0008006" key="3">
    <source>
        <dbReference type="Google" id="ProtNLM"/>
    </source>
</evidence>
<dbReference type="Proteomes" id="UP001501578">
    <property type="component" value="Unassembled WGS sequence"/>
</dbReference>
<keyword evidence="2" id="KW-1185">Reference proteome</keyword>
<gene>
    <name evidence="1" type="ORF">GCM10009560_12600</name>
</gene>
<protein>
    <recommendedName>
        <fullName evidence="3">N-acetyltransferase domain-containing protein</fullName>
    </recommendedName>
</protein>
<comment type="caution">
    <text evidence="1">The sequence shown here is derived from an EMBL/GenBank/DDBJ whole genome shotgun (WGS) entry which is preliminary data.</text>
</comment>
<evidence type="ECO:0000313" key="2">
    <source>
        <dbReference type="Proteomes" id="UP001501578"/>
    </source>
</evidence>
<accession>A0ABP3ZBB8</accession>
<proteinExistence type="predicted"/>
<reference evidence="2" key="1">
    <citation type="journal article" date="2019" name="Int. J. Syst. Evol. Microbiol.">
        <title>The Global Catalogue of Microorganisms (GCM) 10K type strain sequencing project: providing services to taxonomists for standard genome sequencing and annotation.</title>
        <authorList>
            <consortium name="The Broad Institute Genomics Platform"/>
            <consortium name="The Broad Institute Genome Sequencing Center for Infectious Disease"/>
            <person name="Wu L."/>
            <person name="Ma J."/>
        </authorList>
    </citation>
    <scope>NUCLEOTIDE SEQUENCE [LARGE SCALE GENOMIC DNA]</scope>
    <source>
        <strain evidence="2">JCM 11136</strain>
    </source>
</reference>
<organism evidence="1 2">
    <name type="scientific">Nonomuraea longicatena</name>
    <dbReference type="NCBI Taxonomy" id="83682"/>
    <lineage>
        <taxon>Bacteria</taxon>
        <taxon>Bacillati</taxon>
        <taxon>Actinomycetota</taxon>
        <taxon>Actinomycetes</taxon>
        <taxon>Streptosporangiales</taxon>
        <taxon>Streptosporangiaceae</taxon>
        <taxon>Nonomuraea</taxon>
    </lineage>
</organism>
<dbReference type="EMBL" id="BAAAHQ010000004">
    <property type="protein sequence ID" value="GAA0916979.1"/>
    <property type="molecule type" value="Genomic_DNA"/>
</dbReference>
<name>A0ABP3ZBB8_9ACTN</name>
<sequence length="261" mass="27331">MIIEIDVERAAPSDLPPGGTCVVARRGDEVVGWAYLLGDGEPRPVFLETGRLDVAAYTELMGVARTLAGSAGMTWITSGSERDRQVAAAVGATLTEELDAMWESPRTAWPQPTGLGREHTGADDTLLAELYTRLGEQRCDETGCTTVWTAADVAAATDGQVLCVLEGPDGLRAVAGAMPEAGAGVAGAERVQTEIGAGVADAERVQVWVVEDGLSEGERGRLVAGVLGLVRRRHPSVGAAYATIPAPGFTKLENDVRYEAS</sequence>
<evidence type="ECO:0000313" key="1">
    <source>
        <dbReference type="EMBL" id="GAA0916979.1"/>
    </source>
</evidence>
<dbReference type="RefSeq" id="WP_343948737.1">
    <property type="nucleotide sequence ID" value="NZ_BAAAHQ010000004.1"/>
</dbReference>